<proteinExistence type="predicted"/>
<reference evidence="2 3" key="1">
    <citation type="submission" date="2015-12" db="EMBL/GenBank/DDBJ databases">
        <title>The genome of Folsomia candida.</title>
        <authorList>
            <person name="Faddeeva A."/>
            <person name="Derks M.F."/>
            <person name="Anvar Y."/>
            <person name="Smit S."/>
            <person name="Van Straalen N."/>
            <person name="Roelofs D."/>
        </authorList>
    </citation>
    <scope>NUCLEOTIDE SEQUENCE [LARGE SCALE GENOMIC DNA]</scope>
    <source>
        <strain evidence="2 3">VU population</strain>
        <tissue evidence="2">Whole body</tissue>
    </source>
</reference>
<keyword evidence="3" id="KW-1185">Reference proteome</keyword>
<accession>A0A226F2Y0</accession>
<dbReference type="EMBL" id="LNIX01000001">
    <property type="protein sequence ID" value="OXA63521.1"/>
    <property type="molecule type" value="Genomic_DNA"/>
</dbReference>
<gene>
    <name evidence="2" type="ORF">Fcan01_00138</name>
</gene>
<evidence type="ECO:0000313" key="2">
    <source>
        <dbReference type="EMBL" id="OXA63521.1"/>
    </source>
</evidence>
<sequence>MVVQSWAYNHMYGSRTPSIHAHVLCIIQISVSILTITLKTYFSCGSTTLLPACVTTIKTVWSFGTFSADTNSSLPIADDFQNFYAFFTMIDMSSNIWTLLVEIFGQLLMLLGIFELLNGAKAFTTSLSADPLIHYKNLFKVSQKRSAQILYQWRELKLLSDSINAVTNGIVFVFWIVATSYVSGTFDQVTRYASWFDKWSNFHFVTIVGLVFGVAPKICEEVEKFREFILRGENENLFSLDERTRLLADLDRNPVGIGGSTKFVINNNFLANMLMTLLTLFVVVLQT</sequence>
<feature type="transmembrane region" description="Helical" evidence="1">
    <location>
        <begin position="202"/>
        <end position="219"/>
    </location>
</feature>
<keyword evidence="1" id="KW-0472">Membrane</keyword>
<name>A0A226F2Y0_FOLCA</name>
<dbReference type="Proteomes" id="UP000198287">
    <property type="component" value="Unassembled WGS sequence"/>
</dbReference>
<feature type="transmembrane region" description="Helical" evidence="1">
    <location>
        <begin position="96"/>
        <end position="117"/>
    </location>
</feature>
<evidence type="ECO:0000256" key="1">
    <source>
        <dbReference type="SAM" id="Phobius"/>
    </source>
</evidence>
<evidence type="ECO:0000313" key="3">
    <source>
        <dbReference type="Proteomes" id="UP000198287"/>
    </source>
</evidence>
<comment type="caution">
    <text evidence="2">The sequence shown here is derived from an EMBL/GenBank/DDBJ whole genome shotgun (WGS) entry which is preliminary data.</text>
</comment>
<feature type="transmembrane region" description="Helical" evidence="1">
    <location>
        <begin position="163"/>
        <end position="182"/>
    </location>
</feature>
<keyword evidence="1" id="KW-1133">Transmembrane helix</keyword>
<organism evidence="2 3">
    <name type="scientific">Folsomia candida</name>
    <name type="common">Springtail</name>
    <dbReference type="NCBI Taxonomy" id="158441"/>
    <lineage>
        <taxon>Eukaryota</taxon>
        <taxon>Metazoa</taxon>
        <taxon>Ecdysozoa</taxon>
        <taxon>Arthropoda</taxon>
        <taxon>Hexapoda</taxon>
        <taxon>Collembola</taxon>
        <taxon>Entomobryomorpha</taxon>
        <taxon>Isotomoidea</taxon>
        <taxon>Isotomidae</taxon>
        <taxon>Proisotominae</taxon>
        <taxon>Folsomia</taxon>
    </lineage>
</organism>
<protein>
    <submittedName>
        <fullName evidence="2">Uncharacterized protein</fullName>
    </submittedName>
</protein>
<keyword evidence="1" id="KW-0812">Transmembrane</keyword>
<dbReference type="AlphaFoldDB" id="A0A226F2Y0"/>
<feature type="transmembrane region" description="Helical" evidence="1">
    <location>
        <begin position="21"/>
        <end position="42"/>
    </location>
</feature>
<feature type="transmembrane region" description="Helical" evidence="1">
    <location>
        <begin position="269"/>
        <end position="286"/>
    </location>
</feature>